<keyword evidence="3" id="KW-0862">Zinc</keyword>
<keyword evidence="5" id="KW-0238">DNA-binding</keyword>
<dbReference type="SUPFAM" id="SSF57701">
    <property type="entry name" value="Zn2/Cys6 DNA-binding domain"/>
    <property type="match status" value="1"/>
</dbReference>
<dbReference type="CDD" id="cd12148">
    <property type="entry name" value="fungal_TF_MHR"/>
    <property type="match status" value="1"/>
</dbReference>
<name>A0A9W9F4F0_9EURO</name>
<reference evidence="10" key="1">
    <citation type="submission" date="2022-11" db="EMBL/GenBank/DDBJ databases">
        <authorList>
            <person name="Petersen C."/>
        </authorList>
    </citation>
    <scope>NUCLEOTIDE SEQUENCE</scope>
    <source>
        <strain evidence="10">IBT 30069</strain>
    </source>
</reference>
<evidence type="ECO:0000259" key="9">
    <source>
        <dbReference type="PROSITE" id="PS50048"/>
    </source>
</evidence>
<dbReference type="GO" id="GO:0000981">
    <property type="term" value="F:DNA-binding transcription factor activity, RNA polymerase II-specific"/>
    <property type="evidence" value="ECO:0007669"/>
    <property type="project" value="InterPro"/>
</dbReference>
<reference evidence="10" key="2">
    <citation type="journal article" date="2023" name="IMA Fungus">
        <title>Comparative genomic study of the Penicillium genus elucidates a diverse pangenome and 15 lateral gene transfer events.</title>
        <authorList>
            <person name="Petersen C."/>
            <person name="Sorensen T."/>
            <person name="Nielsen M.R."/>
            <person name="Sondergaard T.E."/>
            <person name="Sorensen J.L."/>
            <person name="Fitzpatrick D.A."/>
            <person name="Frisvad J.C."/>
            <person name="Nielsen K.L."/>
        </authorList>
    </citation>
    <scope>NUCLEOTIDE SEQUENCE</scope>
    <source>
        <strain evidence="10">IBT 30069</strain>
    </source>
</reference>
<dbReference type="GO" id="GO:0005634">
    <property type="term" value="C:nucleus"/>
    <property type="evidence" value="ECO:0007669"/>
    <property type="project" value="UniProtKB-SubCell"/>
</dbReference>
<dbReference type="AlphaFoldDB" id="A0A9W9F4F0"/>
<evidence type="ECO:0000313" key="10">
    <source>
        <dbReference type="EMBL" id="KAJ5093468.1"/>
    </source>
</evidence>
<keyword evidence="2" id="KW-0479">Metal-binding</keyword>
<evidence type="ECO:0000256" key="7">
    <source>
        <dbReference type="ARBA" id="ARBA00023242"/>
    </source>
</evidence>
<evidence type="ECO:0000256" key="5">
    <source>
        <dbReference type="ARBA" id="ARBA00023125"/>
    </source>
</evidence>
<keyword evidence="6" id="KW-0804">Transcription</keyword>
<dbReference type="PROSITE" id="PS50048">
    <property type="entry name" value="ZN2_CY6_FUNGAL_2"/>
    <property type="match status" value="1"/>
</dbReference>
<dbReference type="CDD" id="cd00067">
    <property type="entry name" value="GAL4"/>
    <property type="match status" value="1"/>
</dbReference>
<proteinExistence type="predicted"/>
<dbReference type="Proteomes" id="UP001149165">
    <property type="component" value="Unassembled WGS sequence"/>
</dbReference>
<accession>A0A9W9F4F0</accession>
<evidence type="ECO:0000256" key="1">
    <source>
        <dbReference type="ARBA" id="ARBA00004123"/>
    </source>
</evidence>
<evidence type="ECO:0000256" key="8">
    <source>
        <dbReference type="SAM" id="MobiDB-lite"/>
    </source>
</evidence>
<evidence type="ECO:0000256" key="6">
    <source>
        <dbReference type="ARBA" id="ARBA00023163"/>
    </source>
</evidence>
<dbReference type="PANTHER" id="PTHR31668:SF18">
    <property type="entry name" value="MALTOSE FERMENTATION REGULATORY PROTEIN MAL13-RELATED"/>
    <property type="match status" value="1"/>
</dbReference>
<dbReference type="Pfam" id="PF00172">
    <property type="entry name" value="Zn_clus"/>
    <property type="match status" value="1"/>
</dbReference>
<dbReference type="InterPro" id="IPR036864">
    <property type="entry name" value="Zn2-C6_fun-type_DNA-bd_sf"/>
</dbReference>
<evidence type="ECO:0000256" key="2">
    <source>
        <dbReference type="ARBA" id="ARBA00022723"/>
    </source>
</evidence>
<dbReference type="GO" id="GO:0003677">
    <property type="term" value="F:DNA binding"/>
    <property type="evidence" value="ECO:0007669"/>
    <property type="project" value="UniProtKB-KW"/>
</dbReference>
<evidence type="ECO:0000256" key="3">
    <source>
        <dbReference type="ARBA" id="ARBA00022833"/>
    </source>
</evidence>
<protein>
    <recommendedName>
        <fullName evidence="9">Zn(2)-C6 fungal-type domain-containing protein</fullName>
    </recommendedName>
</protein>
<evidence type="ECO:0000313" key="11">
    <source>
        <dbReference type="Proteomes" id="UP001149165"/>
    </source>
</evidence>
<gene>
    <name evidence="10" type="ORF">N7456_009329</name>
</gene>
<feature type="compositionally biased region" description="Acidic residues" evidence="8">
    <location>
        <begin position="58"/>
        <end position="73"/>
    </location>
</feature>
<dbReference type="OrthoDB" id="434972at2759"/>
<keyword evidence="4" id="KW-0805">Transcription regulation</keyword>
<feature type="domain" description="Zn(2)-C6 fungal-type" evidence="9">
    <location>
        <begin position="6"/>
        <end position="37"/>
    </location>
</feature>
<keyword evidence="11" id="KW-1185">Reference proteome</keyword>
<feature type="region of interest" description="Disordered" evidence="8">
    <location>
        <begin position="40"/>
        <end position="97"/>
    </location>
</feature>
<dbReference type="EMBL" id="JAPQKH010000006">
    <property type="protein sequence ID" value="KAJ5093468.1"/>
    <property type="molecule type" value="Genomic_DNA"/>
</dbReference>
<evidence type="ECO:0000256" key="4">
    <source>
        <dbReference type="ARBA" id="ARBA00023015"/>
    </source>
</evidence>
<dbReference type="GO" id="GO:0008270">
    <property type="term" value="F:zinc ion binding"/>
    <property type="evidence" value="ECO:0007669"/>
    <property type="project" value="InterPro"/>
</dbReference>
<sequence length="539" mass="60609">MPPKRACDSCISRKVKCNGTWPCNTCRHATKRVACTYLKPPRKRGPKVRRVSHKTREEEEEEEEDVDVESEALNEERDGCPSSRSEGATNHEELASWSLTPKTPHRISKEVLVPIVRLYQQYSYSVWPVVNADVLLDRLEDVEPENISHSAGSISCLVTALCAATMAQLHLAPVINGAGMADSTTMANACLHMRGRFEAPKGHLSITSLLISFFLHVYHAKVNQRTSAMMFIQEAINGARILQLDQPSRIMVSDGVADDLITNKQLVFPLLWVSERGYAMHLGLSPSYVDPPCLESLEYGSDVDIHVQGLLDLVKLFVAFDRVSLRRKSNVEISSAAELARTEERLSTLCLKLADTVSTRMADCHITREWMRTILWQEALSLGLLSSSSGSTVLKFSFPTQVGHDLLHSLRWFSETDLLPLGRDQLLKCFEVANSLADTVLLISVKSQPGFELGSQDFLHALYQKMLPFLEQDHVLKTILRNKTAEALITAPARLLPREIDHHDPDWDVHEMAEGDEYQDEQITYQLPRRPSYNTLAQQ</sequence>
<dbReference type="Gene3D" id="4.10.240.10">
    <property type="entry name" value="Zn(2)-C6 fungal-type DNA-binding domain"/>
    <property type="match status" value="1"/>
</dbReference>
<comment type="subcellular location">
    <subcellularLocation>
        <location evidence="1">Nucleus</location>
    </subcellularLocation>
</comment>
<comment type="caution">
    <text evidence="10">The sequence shown here is derived from an EMBL/GenBank/DDBJ whole genome shotgun (WGS) entry which is preliminary data.</text>
</comment>
<keyword evidence="7" id="KW-0539">Nucleus</keyword>
<dbReference type="InterPro" id="IPR001138">
    <property type="entry name" value="Zn2Cys6_DnaBD"/>
</dbReference>
<dbReference type="InterPro" id="IPR050797">
    <property type="entry name" value="Carb_Metab_Trans_Reg"/>
</dbReference>
<organism evidence="10 11">
    <name type="scientific">Penicillium angulare</name>
    <dbReference type="NCBI Taxonomy" id="116970"/>
    <lineage>
        <taxon>Eukaryota</taxon>
        <taxon>Fungi</taxon>
        <taxon>Dikarya</taxon>
        <taxon>Ascomycota</taxon>
        <taxon>Pezizomycotina</taxon>
        <taxon>Eurotiomycetes</taxon>
        <taxon>Eurotiomycetidae</taxon>
        <taxon>Eurotiales</taxon>
        <taxon>Aspergillaceae</taxon>
        <taxon>Penicillium</taxon>
    </lineage>
</organism>
<dbReference type="SMART" id="SM00066">
    <property type="entry name" value="GAL4"/>
    <property type="match status" value="1"/>
</dbReference>
<feature type="compositionally biased region" description="Basic residues" evidence="8">
    <location>
        <begin position="40"/>
        <end position="53"/>
    </location>
</feature>
<dbReference type="PANTHER" id="PTHR31668">
    <property type="entry name" value="GLUCOSE TRANSPORT TRANSCRIPTION REGULATOR RGT1-RELATED-RELATED"/>
    <property type="match status" value="1"/>
</dbReference>